<feature type="transmembrane region" description="Helical" evidence="1">
    <location>
        <begin position="247"/>
        <end position="273"/>
    </location>
</feature>
<keyword evidence="1" id="KW-0472">Membrane</keyword>
<keyword evidence="3" id="KW-0378">Hydrolase</keyword>
<dbReference type="STRING" id="370526.SAMN04489835_5562"/>
<dbReference type="GO" id="GO:0016787">
    <property type="term" value="F:hydrolase activity"/>
    <property type="evidence" value="ECO:0007669"/>
    <property type="project" value="UniProtKB-KW"/>
</dbReference>
<sequence>MTTEPRTATTPADLGVAGTRARIIGLDGARGLSCLGVAIMHVTVHYSPDTAAAWKTNLLGLSLIFFYALSGFLLFLPYTRNLCKERPAARLPSTKNFALHRIARILPGYLAIFLLVNFVLQAAYIGNASMQPLGTEDGTGMITDPWQLLANLTLMQSYIPQYFQTGLNPSWSLTLEYAFYASLPLLGVLLFALRKRTAIRPLRLALLAPLILIVIGFIGRAFVPLAIEASGLTDPTVIQWGDNWVAVFTKCFLTNADTFAFGMIAAVVVVAMEEKAFGERISRKVRLLSVLAMLPTTAVFLFLIATANPYATSGIAVACALAILIIVAPLARGEASGIAKVLDTAPMRFVGKVSLSAYLLHFPLMIVLGRWGLMAGDTVPGMLRNAALVLAVTLAVSTVTYYLVEQPAMNWAKRYRARWA</sequence>
<dbReference type="AlphaFoldDB" id="A0A1H6LX55"/>
<evidence type="ECO:0000259" key="2">
    <source>
        <dbReference type="Pfam" id="PF01757"/>
    </source>
</evidence>
<keyword evidence="1" id="KW-1133">Transmembrane helix</keyword>
<organism evidence="3 4">
    <name type="scientific">Mycolicibacterium rutilum</name>
    <name type="common">Mycobacterium rutilum</name>
    <dbReference type="NCBI Taxonomy" id="370526"/>
    <lineage>
        <taxon>Bacteria</taxon>
        <taxon>Bacillati</taxon>
        <taxon>Actinomycetota</taxon>
        <taxon>Actinomycetes</taxon>
        <taxon>Mycobacteriales</taxon>
        <taxon>Mycobacteriaceae</taxon>
        <taxon>Mycolicibacterium</taxon>
    </lineage>
</organism>
<feature type="transmembrane region" description="Helical" evidence="1">
    <location>
        <begin position="177"/>
        <end position="193"/>
    </location>
</feature>
<dbReference type="GO" id="GO:0000271">
    <property type="term" value="P:polysaccharide biosynthetic process"/>
    <property type="evidence" value="ECO:0007669"/>
    <property type="project" value="TreeGrafter"/>
</dbReference>
<dbReference type="InterPro" id="IPR050879">
    <property type="entry name" value="Acyltransferase_3"/>
</dbReference>
<protein>
    <submittedName>
        <fullName evidence="3">Peptidoglycan/LPS O-acetylase OafA/YrhL, contains acyltransferase and SGNH-hydrolase domains</fullName>
    </submittedName>
</protein>
<evidence type="ECO:0000313" key="4">
    <source>
        <dbReference type="Proteomes" id="UP000182915"/>
    </source>
</evidence>
<gene>
    <name evidence="3" type="ORF">SAMN04489835_5562</name>
</gene>
<accession>A0A1H6LX55</accession>
<feature type="transmembrane region" description="Helical" evidence="1">
    <location>
        <begin position="353"/>
        <end position="373"/>
    </location>
</feature>
<keyword evidence="3" id="KW-0012">Acyltransferase</keyword>
<evidence type="ECO:0000313" key="3">
    <source>
        <dbReference type="EMBL" id="SEH91015.1"/>
    </source>
</evidence>
<dbReference type="PANTHER" id="PTHR23028">
    <property type="entry name" value="ACETYLTRANSFERASE"/>
    <property type="match status" value="1"/>
</dbReference>
<dbReference type="EMBL" id="LT629971">
    <property type="protein sequence ID" value="SEH91015.1"/>
    <property type="molecule type" value="Genomic_DNA"/>
</dbReference>
<reference evidence="4" key="1">
    <citation type="submission" date="2016-10" db="EMBL/GenBank/DDBJ databases">
        <authorList>
            <person name="Varghese N."/>
            <person name="Submissions S."/>
        </authorList>
    </citation>
    <scope>NUCLEOTIDE SEQUENCE [LARGE SCALE GENOMIC DNA]</scope>
    <source>
        <strain evidence="4">DSM 45405</strain>
    </source>
</reference>
<dbReference type="PANTHER" id="PTHR23028:SF53">
    <property type="entry name" value="ACYL_TRANSF_3 DOMAIN-CONTAINING PROTEIN"/>
    <property type="match status" value="1"/>
</dbReference>
<dbReference type="InterPro" id="IPR002656">
    <property type="entry name" value="Acyl_transf_3_dom"/>
</dbReference>
<feature type="transmembrane region" description="Helical" evidence="1">
    <location>
        <begin position="310"/>
        <end position="332"/>
    </location>
</feature>
<proteinExistence type="predicted"/>
<dbReference type="Pfam" id="PF01757">
    <property type="entry name" value="Acyl_transf_3"/>
    <property type="match status" value="1"/>
</dbReference>
<feature type="transmembrane region" description="Helical" evidence="1">
    <location>
        <begin position="285"/>
        <end position="304"/>
    </location>
</feature>
<feature type="transmembrane region" description="Helical" evidence="1">
    <location>
        <begin position="205"/>
        <end position="227"/>
    </location>
</feature>
<dbReference type="RefSeq" id="WP_083409935.1">
    <property type="nucleotide sequence ID" value="NZ_LT629971.1"/>
</dbReference>
<keyword evidence="3" id="KW-0808">Transferase</keyword>
<evidence type="ECO:0000256" key="1">
    <source>
        <dbReference type="SAM" id="Phobius"/>
    </source>
</evidence>
<keyword evidence="1" id="KW-0812">Transmembrane</keyword>
<dbReference type="GO" id="GO:0016747">
    <property type="term" value="F:acyltransferase activity, transferring groups other than amino-acyl groups"/>
    <property type="evidence" value="ECO:0007669"/>
    <property type="project" value="InterPro"/>
</dbReference>
<dbReference type="OrthoDB" id="5242306at2"/>
<name>A0A1H6LX55_MYCRU</name>
<feature type="transmembrane region" description="Helical" evidence="1">
    <location>
        <begin position="58"/>
        <end position="76"/>
    </location>
</feature>
<feature type="domain" description="Acyltransferase 3" evidence="2">
    <location>
        <begin position="24"/>
        <end position="401"/>
    </location>
</feature>
<feature type="transmembrane region" description="Helical" evidence="1">
    <location>
        <begin position="385"/>
        <end position="404"/>
    </location>
</feature>
<keyword evidence="4" id="KW-1185">Reference proteome</keyword>
<dbReference type="Proteomes" id="UP000182915">
    <property type="component" value="Chromosome I"/>
</dbReference>
<dbReference type="GO" id="GO:0016020">
    <property type="term" value="C:membrane"/>
    <property type="evidence" value="ECO:0007669"/>
    <property type="project" value="TreeGrafter"/>
</dbReference>
<feature type="transmembrane region" description="Helical" evidence="1">
    <location>
        <begin position="105"/>
        <end position="125"/>
    </location>
</feature>